<dbReference type="InterPro" id="IPR041698">
    <property type="entry name" value="Methyltransf_25"/>
</dbReference>
<gene>
    <name evidence="2" type="ORF">N47_D30310</name>
</gene>
<evidence type="ECO:0000313" key="2">
    <source>
        <dbReference type="EMBL" id="CBX30222.1"/>
    </source>
</evidence>
<dbReference type="Pfam" id="PF13649">
    <property type="entry name" value="Methyltransf_25"/>
    <property type="match status" value="1"/>
</dbReference>
<dbReference type="Gene3D" id="3.40.50.150">
    <property type="entry name" value="Vaccinia Virus protein VP39"/>
    <property type="match status" value="1"/>
</dbReference>
<reference evidence="2" key="1">
    <citation type="journal article" date="2011" name="Environ. Microbiol.">
        <title>Genomic insights into the metabolic potential of the polycyclic aromatic hydrocarbon degrading sulfate-reducing Deltaproteobacterium N47.</title>
        <authorList>
            <person name="Bergmann F."/>
            <person name="Selesi D."/>
            <person name="Weinmaier T."/>
            <person name="Tischler P."/>
            <person name="Rattei T."/>
            <person name="Meckenstock R.U."/>
        </authorList>
    </citation>
    <scope>NUCLEOTIDE SEQUENCE</scope>
</reference>
<accession>E1YHV3</accession>
<dbReference type="EMBL" id="FR695874">
    <property type="protein sequence ID" value="CBX30222.1"/>
    <property type="molecule type" value="Genomic_DNA"/>
</dbReference>
<feature type="domain" description="Methyltransferase" evidence="1">
    <location>
        <begin position="39"/>
        <end position="130"/>
    </location>
</feature>
<dbReference type="PANTHER" id="PTHR43591:SF24">
    <property type="entry name" value="2-METHOXY-6-POLYPRENYL-1,4-BENZOQUINOL METHYLASE, MITOCHONDRIAL"/>
    <property type="match status" value="1"/>
</dbReference>
<dbReference type="InterPro" id="IPR029063">
    <property type="entry name" value="SAM-dependent_MTases_sf"/>
</dbReference>
<dbReference type="SUPFAM" id="SSF53335">
    <property type="entry name" value="S-adenosyl-L-methionine-dependent methyltransferases"/>
    <property type="match status" value="1"/>
</dbReference>
<dbReference type="CDD" id="cd02440">
    <property type="entry name" value="AdoMet_MTases"/>
    <property type="match status" value="1"/>
</dbReference>
<proteinExistence type="predicted"/>
<organism evidence="2">
    <name type="scientific">uncultured Desulfobacterium sp</name>
    <dbReference type="NCBI Taxonomy" id="201089"/>
    <lineage>
        <taxon>Bacteria</taxon>
        <taxon>Pseudomonadati</taxon>
        <taxon>Thermodesulfobacteriota</taxon>
        <taxon>Desulfobacteria</taxon>
        <taxon>Desulfobacterales</taxon>
        <taxon>Desulfobacteriaceae</taxon>
        <taxon>Desulfobacterium</taxon>
        <taxon>environmental samples</taxon>
    </lineage>
</organism>
<sequence>MTTDKSHYYDGKIYEIIFDRALKEIRNTIVSQIDAGSNVMDIGCGTGSLVFDLAKKCSLVTGVELSSKMFGHAKRRQLANKIQNVRFVHGDASNLSDFKDKQFDYATFSMAIHEMPPDLRVKVLLEAKRIAGKIIIADFAAPLPVNLMGFMTRIIEFSAGIDHFRCFLDYQKNNGADQLLSICRLSVYKEITIKFDAMKIIAARSVEISQ</sequence>
<evidence type="ECO:0000259" key="1">
    <source>
        <dbReference type="Pfam" id="PF13649"/>
    </source>
</evidence>
<dbReference type="AlphaFoldDB" id="E1YHV3"/>
<dbReference type="GO" id="GO:0008168">
    <property type="term" value="F:methyltransferase activity"/>
    <property type="evidence" value="ECO:0007669"/>
    <property type="project" value="TreeGrafter"/>
</dbReference>
<name>E1YHV3_9BACT</name>
<protein>
    <recommendedName>
        <fullName evidence="1">Methyltransferase domain-containing protein</fullName>
    </recommendedName>
</protein>
<dbReference type="PANTHER" id="PTHR43591">
    <property type="entry name" value="METHYLTRANSFERASE"/>
    <property type="match status" value="1"/>
</dbReference>